<feature type="transmembrane region" description="Helical" evidence="2">
    <location>
        <begin position="148"/>
        <end position="165"/>
    </location>
</feature>
<feature type="transmembrane region" description="Helical" evidence="2">
    <location>
        <begin position="276"/>
        <end position="299"/>
    </location>
</feature>
<evidence type="ECO:0000313" key="3">
    <source>
        <dbReference type="EMBL" id="PKK90016.1"/>
    </source>
</evidence>
<keyword evidence="2" id="KW-0812">Transmembrane</keyword>
<feature type="region of interest" description="Disordered" evidence="1">
    <location>
        <begin position="310"/>
        <end position="330"/>
    </location>
</feature>
<evidence type="ECO:0000256" key="2">
    <source>
        <dbReference type="SAM" id="Phobius"/>
    </source>
</evidence>
<dbReference type="AlphaFoldDB" id="A0A2N1PNU7"/>
<evidence type="ECO:0000313" key="4">
    <source>
        <dbReference type="Proteomes" id="UP000233256"/>
    </source>
</evidence>
<evidence type="ECO:0000256" key="1">
    <source>
        <dbReference type="SAM" id="MobiDB-lite"/>
    </source>
</evidence>
<gene>
    <name evidence="3" type="ORF">CVV64_11890</name>
</gene>
<keyword evidence="2" id="KW-1133">Transmembrane helix</keyword>
<proteinExistence type="predicted"/>
<protein>
    <submittedName>
        <fullName evidence="3">Uncharacterized protein</fullName>
    </submittedName>
</protein>
<keyword evidence="2" id="KW-0472">Membrane</keyword>
<feature type="transmembrane region" description="Helical" evidence="2">
    <location>
        <begin position="251"/>
        <end position="270"/>
    </location>
</feature>
<reference evidence="3 4" key="1">
    <citation type="journal article" date="2017" name="ISME J.">
        <title>Potential for microbial H2 and metal transformations associated with novel bacteria and archaea in deep terrestrial subsurface sediments.</title>
        <authorList>
            <person name="Hernsdorf A.W."/>
            <person name="Amano Y."/>
            <person name="Miyakawa K."/>
            <person name="Ise K."/>
            <person name="Suzuki Y."/>
            <person name="Anantharaman K."/>
            <person name="Probst A."/>
            <person name="Burstein D."/>
            <person name="Thomas B.C."/>
            <person name="Banfield J.F."/>
        </authorList>
    </citation>
    <scope>NUCLEOTIDE SEQUENCE [LARGE SCALE GENOMIC DNA]</scope>
    <source>
        <strain evidence="3">HGW-Wallbacteria-1</strain>
    </source>
</reference>
<dbReference type="Proteomes" id="UP000233256">
    <property type="component" value="Unassembled WGS sequence"/>
</dbReference>
<organism evidence="3 4">
    <name type="scientific">Candidatus Wallbacteria bacterium HGW-Wallbacteria-1</name>
    <dbReference type="NCBI Taxonomy" id="2013854"/>
    <lineage>
        <taxon>Bacteria</taxon>
        <taxon>Candidatus Walliibacteriota</taxon>
    </lineage>
</organism>
<dbReference type="EMBL" id="PGXC01000009">
    <property type="protein sequence ID" value="PKK90016.1"/>
    <property type="molecule type" value="Genomic_DNA"/>
</dbReference>
<accession>A0A2N1PNU7</accession>
<feature type="transmembrane region" description="Helical" evidence="2">
    <location>
        <begin position="217"/>
        <end position="239"/>
    </location>
</feature>
<sequence length="330" mass="36926">MIKFNSDKLILISLITLIIPGILIFALFPPMPCLASVTKYKACVANMRTMEGALEMYDMDSNIGFAQSKGPGKHPYPAKLMVDNKYLKNMPECRNGGTYSVLIHDAENQENGQYSNPELECSYHGTIENPDFTYKSENLASRFVFPKTVFKTILVPGLLTFWILIRIRRYAGIEKNPATCRFDVFSLYASLVGLSWFLIGSRWLPVKHLASYRGSNGFELMTGALTILMFLVLLVRILINQPSAESRRAAVFYVSTTGIVAMAFMTGMARRLERDTFLIILFLIPIAFSGLGILSRLSIIAESEKEALRADMANGPEQSPAFHPHEDPES</sequence>
<feature type="transmembrane region" description="Helical" evidence="2">
    <location>
        <begin position="185"/>
        <end position="205"/>
    </location>
</feature>
<name>A0A2N1PNU7_9BACT</name>
<comment type="caution">
    <text evidence="3">The sequence shown here is derived from an EMBL/GenBank/DDBJ whole genome shotgun (WGS) entry which is preliminary data.</text>
</comment>